<dbReference type="Proteomes" id="UP001316087">
    <property type="component" value="Unassembled WGS sequence"/>
</dbReference>
<dbReference type="Pfam" id="PF22564">
    <property type="entry name" value="HAAS"/>
    <property type="match status" value="1"/>
</dbReference>
<accession>A0ABS9UFY0</accession>
<sequence>MDKAGYLKNLRSKLHRLPTHEIDAALIYYEEYFDEAGQENEQDVIEKLGPPSQVATQILANFAIKDLDTTPPSTKKNMSAIWLIILAILSAPLSLPLLAVAVALIISAGAIVFSFVISVIAIVGSILFGGVVAFISGFFIITEHWPTALLFTGFGLVTTGIGILLTPATARLIKKIGVVCVENLAKLFQKITRKRKGDLQ</sequence>
<evidence type="ECO:0000313" key="2">
    <source>
        <dbReference type="EMBL" id="MCH7323254.1"/>
    </source>
</evidence>
<feature type="transmembrane region" description="Helical" evidence="1">
    <location>
        <begin position="147"/>
        <end position="165"/>
    </location>
</feature>
<feature type="transmembrane region" description="Helical" evidence="1">
    <location>
        <begin position="80"/>
        <end position="106"/>
    </location>
</feature>
<dbReference type="EMBL" id="JAKZFC010000006">
    <property type="protein sequence ID" value="MCH7323254.1"/>
    <property type="molecule type" value="Genomic_DNA"/>
</dbReference>
<keyword evidence="1" id="KW-1133">Transmembrane helix</keyword>
<reference evidence="2 3" key="1">
    <citation type="submission" date="2022-03" db="EMBL/GenBank/DDBJ databases">
        <authorList>
            <person name="Jo J.-H."/>
            <person name="Im W.-T."/>
        </authorList>
    </citation>
    <scope>NUCLEOTIDE SEQUENCE [LARGE SCALE GENOMIC DNA]</scope>
    <source>
        <strain evidence="2 3">MA9</strain>
    </source>
</reference>
<dbReference type="RefSeq" id="WP_241370423.1">
    <property type="nucleotide sequence ID" value="NZ_JAKZFC010000006.1"/>
</dbReference>
<gene>
    <name evidence="2" type="ORF">LZ480_15360</name>
</gene>
<protein>
    <submittedName>
        <fullName evidence="2">DUF1700 domain-containing protein</fullName>
    </submittedName>
</protein>
<evidence type="ECO:0000256" key="1">
    <source>
        <dbReference type="SAM" id="Phobius"/>
    </source>
</evidence>
<organism evidence="2 3">
    <name type="scientific">Solibacillus palustris</name>
    <dbReference type="NCBI Taxonomy" id="2908203"/>
    <lineage>
        <taxon>Bacteria</taxon>
        <taxon>Bacillati</taxon>
        <taxon>Bacillota</taxon>
        <taxon>Bacilli</taxon>
        <taxon>Bacillales</taxon>
        <taxon>Caryophanaceae</taxon>
        <taxon>Solibacillus</taxon>
    </lineage>
</organism>
<feature type="transmembrane region" description="Helical" evidence="1">
    <location>
        <begin position="113"/>
        <end position="141"/>
    </location>
</feature>
<keyword evidence="3" id="KW-1185">Reference proteome</keyword>
<name>A0ABS9UFY0_9BACL</name>
<comment type="caution">
    <text evidence="2">The sequence shown here is derived from an EMBL/GenBank/DDBJ whole genome shotgun (WGS) entry which is preliminary data.</text>
</comment>
<proteinExistence type="predicted"/>
<keyword evidence="1" id="KW-0472">Membrane</keyword>
<evidence type="ECO:0000313" key="3">
    <source>
        <dbReference type="Proteomes" id="UP001316087"/>
    </source>
</evidence>
<keyword evidence="1" id="KW-0812">Transmembrane</keyword>